<comment type="caution">
    <text evidence="1">The sequence shown here is derived from an EMBL/GenBank/DDBJ whole genome shotgun (WGS) entry which is preliminary data.</text>
</comment>
<dbReference type="CDD" id="cd09272">
    <property type="entry name" value="RNase_HI_RT_Ty1"/>
    <property type="match status" value="1"/>
</dbReference>
<feature type="non-terminal residue" evidence="1">
    <location>
        <position position="92"/>
    </location>
</feature>
<organism evidence="1">
    <name type="scientific">Tanacetum cinerariifolium</name>
    <name type="common">Dalmatian daisy</name>
    <name type="synonym">Chrysanthemum cinerariifolium</name>
    <dbReference type="NCBI Taxonomy" id="118510"/>
    <lineage>
        <taxon>Eukaryota</taxon>
        <taxon>Viridiplantae</taxon>
        <taxon>Streptophyta</taxon>
        <taxon>Embryophyta</taxon>
        <taxon>Tracheophyta</taxon>
        <taxon>Spermatophyta</taxon>
        <taxon>Magnoliopsida</taxon>
        <taxon>eudicotyledons</taxon>
        <taxon>Gunneridae</taxon>
        <taxon>Pentapetalae</taxon>
        <taxon>asterids</taxon>
        <taxon>campanulids</taxon>
        <taxon>Asterales</taxon>
        <taxon>Asteraceae</taxon>
        <taxon>Asteroideae</taxon>
        <taxon>Anthemideae</taxon>
        <taxon>Anthemidinae</taxon>
        <taxon>Tanacetum</taxon>
    </lineage>
</organism>
<name>A0A699T6B4_TANCI</name>
<proteinExistence type="predicted"/>
<evidence type="ECO:0008006" key="2">
    <source>
        <dbReference type="Google" id="ProtNLM"/>
    </source>
</evidence>
<dbReference type="EMBL" id="BKCJ011221884">
    <property type="protein sequence ID" value="GFD05972.1"/>
    <property type="molecule type" value="Genomic_DNA"/>
</dbReference>
<reference evidence="1" key="1">
    <citation type="journal article" date="2019" name="Sci. Rep.">
        <title>Draft genome of Tanacetum cinerariifolium, the natural source of mosquito coil.</title>
        <authorList>
            <person name="Yamashiro T."/>
            <person name="Shiraishi A."/>
            <person name="Satake H."/>
            <person name="Nakayama K."/>
        </authorList>
    </citation>
    <scope>NUCLEOTIDE SEQUENCE</scope>
</reference>
<dbReference type="PANTHER" id="PTHR11439:SF495">
    <property type="entry name" value="REVERSE TRANSCRIPTASE, RNA-DEPENDENT DNA POLYMERASE-RELATED"/>
    <property type="match status" value="1"/>
</dbReference>
<dbReference type="PANTHER" id="PTHR11439">
    <property type="entry name" value="GAG-POL-RELATED RETROTRANSPOSON"/>
    <property type="match status" value="1"/>
</dbReference>
<evidence type="ECO:0000313" key="1">
    <source>
        <dbReference type="EMBL" id="GFD05972.1"/>
    </source>
</evidence>
<dbReference type="AlphaFoldDB" id="A0A699T6B4"/>
<protein>
    <recommendedName>
        <fullName evidence="2">Retrovirus-related Pol polyprotein from transposon TNT 1-94</fullName>
    </recommendedName>
</protein>
<gene>
    <name evidence="1" type="ORF">Tci_877941</name>
</gene>
<sequence length="92" mass="10496">MGLWYPKGSSFELTDFSDADHAGCIDSRKSTFGGIQFLEAEYMALSVSCAQVMWMRTQLRDYGFYYNEIPLYCDSQLAIAISCNPVHRISEF</sequence>
<accession>A0A699T6B4</accession>